<feature type="binding site" evidence="2">
    <location>
        <position position="138"/>
    </location>
    <ligand>
        <name>Zn(2+)</name>
        <dbReference type="ChEBI" id="CHEBI:29105"/>
    </ligand>
</feature>
<evidence type="ECO:0000313" key="3">
    <source>
        <dbReference type="EMBL" id="KMT21182.1"/>
    </source>
</evidence>
<dbReference type="GO" id="GO:0008270">
    <property type="term" value="F:zinc ion binding"/>
    <property type="evidence" value="ECO:0007669"/>
    <property type="project" value="InterPro"/>
</dbReference>
<dbReference type="SUPFAM" id="SSF53056">
    <property type="entry name" value="beta-carbonic anhydrase, cab"/>
    <property type="match status" value="1"/>
</dbReference>
<dbReference type="InterPro" id="IPR036874">
    <property type="entry name" value="Carbonic_anhydrase_sf"/>
</dbReference>
<feature type="binding site" evidence="2">
    <location>
        <position position="135"/>
    </location>
    <ligand>
        <name>Zn(2+)</name>
        <dbReference type="ChEBI" id="CHEBI:29105"/>
    </ligand>
</feature>
<proteinExistence type="inferred from homology"/>
<dbReference type="InterPro" id="IPR001765">
    <property type="entry name" value="Carbonic_anhydrase"/>
</dbReference>
<dbReference type="SMART" id="SM00947">
    <property type="entry name" value="Pro_CA"/>
    <property type="match status" value="1"/>
</dbReference>
<evidence type="ECO:0000313" key="4">
    <source>
        <dbReference type="Proteomes" id="UP000036756"/>
    </source>
</evidence>
<dbReference type="EMBL" id="LFVU01000028">
    <property type="protein sequence ID" value="KMT21182.1"/>
    <property type="molecule type" value="Genomic_DNA"/>
</dbReference>
<comment type="caution">
    <text evidence="3">The sequence shown here is derived from an EMBL/GenBank/DDBJ whole genome shotgun (WGS) entry which is preliminary data.</text>
</comment>
<dbReference type="PATRIC" id="fig|1121307.3.peg.781"/>
<dbReference type="EC" id="4.2.1.1" evidence="3"/>
<keyword evidence="2" id="KW-0479">Metal-binding</keyword>
<keyword evidence="3" id="KW-0456">Lyase</keyword>
<gene>
    <name evidence="3" type="ORF">CLCY_1c04160</name>
</gene>
<evidence type="ECO:0000256" key="2">
    <source>
        <dbReference type="PIRSR" id="PIRSR601765-1"/>
    </source>
</evidence>
<name>A0A0J8D5Q2_CLOCY</name>
<organism evidence="3 4">
    <name type="scientific">Clostridium cylindrosporum DSM 605</name>
    <dbReference type="NCBI Taxonomy" id="1121307"/>
    <lineage>
        <taxon>Bacteria</taxon>
        <taxon>Bacillati</taxon>
        <taxon>Bacillota</taxon>
        <taxon>Clostridia</taxon>
        <taxon>Eubacteriales</taxon>
        <taxon>Clostridiaceae</taxon>
        <taxon>Clostridium</taxon>
    </lineage>
</organism>
<dbReference type="STRING" id="1121307.CLCY_1c04160"/>
<dbReference type="GO" id="GO:0004089">
    <property type="term" value="F:carbonate dehydratase activity"/>
    <property type="evidence" value="ECO:0007669"/>
    <property type="project" value="UniProtKB-EC"/>
</dbReference>
<keyword evidence="4" id="KW-1185">Reference proteome</keyword>
<feature type="binding site" evidence="2">
    <location>
        <position position="87"/>
    </location>
    <ligand>
        <name>Zn(2+)</name>
        <dbReference type="ChEBI" id="CHEBI:29105"/>
    </ligand>
</feature>
<dbReference type="RefSeq" id="WP_242844982.1">
    <property type="nucleotide sequence ID" value="NZ_LFVU01000028.1"/>
</dbReference>
<keyword evidence="2" id="KW-0862">Zinc</keyword>
<dbReference type="Proteomes" id="UP000036756">
    <property type="component" value="Unassembled WGS sequence"/>
</dbReference>
<reference evidence="3 4" key="1">
    <citation type="submission" date="2015-06" db="EMBL/GenBank/DDBJ databases">
        <title>Draft genome sequence of the purine-degrading Clostridium cylindrosporum HC-1 (DSM 605).</title>
        <authorList>
            <person name="Poehlein A."/>
            <person name="Schiel-Bengelsdorf B."/>
            <person name="Bengelsdorf F."/>
            <person name="Daniel R."/>
            <person name="Duerre P."/>
        </authorList>
    </citation>
    <scope>NUCLEOTIDE SEQUENCE [LARGE SCALE GENOMIC DNA]</scope>
    <source>
        <strain evidence="3 4">DSM 605</strain>
    </source>
</reference>
<sequence>MSKMISLGQLTNQCGNKLSRNDQSSHTTKCSLGLNEAVNKNKLTIVLSEEDIPSRFKNTPIELLLRYHNLRQTFDKYDKAKILVGMCMDNRKHLHIPDNFAYIIRSAGGNLRYSEFKVSYSISVGDVEAIVLIGHNNCGMTNLISKEQKFVNGLVQKCGWEEETAKQHFRSYLPMFEIGNEIDFVIGEAKRLREKYKSMLVVPLFYNVEDNLLYIVEED</sequence>
<accession>A0A0J8D5Q2</accession>
<evidence type="ECO:0000256" key="1">
    <source>
        <dbReference type="ARBA" id="ARBA00006217"/>
    </source>
</evidence>
<protein>
    <submittedName>
        <fullName evidence="3">Carbonic anhydrase</fullName>
        <ecNumber evidence="3">4.2.1.1</ecNumber>
    </submittedName>
</protein>
<dbReference type="AlphaFoldDB" id="A0A0J8D5Q2"/>
<comment type="similarity">
    <text evidence="1">Belongs to the beta-class carbonic anhydrase family.</text>
</comment>
<dbReference type="Gene3D" id="3.40.1050.10">
    <property type="entry name" value="Carbonic anhydrase"/>
    <property type="match status" value="1"/>
</dbReference>
<feature type="binding site" evidence="2">
    <location>
        <position position="89"/>
    </location>
    <ligand>
        <name>Zn(2+)</name>
        <dbReference type="ChEBI" id="CHEBI:29105"/>
    </ligand>
</feature>
<comment type="cofactor">
    <cofactor evidence="2">
        <name>Zn(2+)</name>
        <dbReference type="ChEBI" id="CHEBI:29105"/>
    </cofactor>
    <text evidence="2">Binds 1 zinc ion per subunit.</text>
</comment>